<evidence type="ECO:0000256" key="1">
    <source>
        <dbReference type="ARBA" id="ARBA00010641"/>
    </source>
</evidence>
<dbReference type="Gene3D" id="1.10.10.10">
    <property type="entry name" value="Winged helix-like DNA-binding domain superfamily/Winged helix DNA-binding domain"/>
    <property type="match status" value="1"/>
</dbReference>
<reference evidence="7 8" key="1">
    <citation type="submission" date="2018-09" db="EMBL/GenBank/DDBJ databases">
        <title>Genome sequencing of strain 6GH32-13.</title>
        <authorList>
            <person name="Weon H.-Y."/>
            <person name="Heo J."/>
            <person name="Kwon S.-W."/>
        </authorList>
    </citation>
    <scope>NUCLEOTIDE SEQUENCE [LARGE SCALE GENOMIC DNA]</scope>
    <source>
        <strain evidence="7 8">5GH32-13</strain>
    </source>
</reference>
<name>A0A3B7MWK9_9BACT</name>
<keyword evidence="2" id="KW-0805">Transcription regulation</keyword>
<evidence type="ECO:0000313" key="7">
    <source>
        <dbReference type="EMBL" id="AXY76065.1"/>
    </source>
</evidence>
<organism evidence="7 8">
    <name type="scientific">Paraflavitalea soli</name>
    <dbReference type="NCBI Taxonomy" id="2315862"/>
    <lineage>
        <taxon>Bacteria</taxon>
        <taxon>Pseudomonadati</taxon>
        <taxon>Bacteroidota</taxon>
        <taxon>Chitinophagia</taxon>
        <taxon>Chitinophagales</taxon>
        <taxon>Chitinophagaceae</taxon>
        <taxon>Paraflavitalea</taxon>
    </lineage>
</organism>
<dbReference type="PANTHER" id="PTHR43133">
    <property type="entry name" value="RNA POLYMERASE ECF-TYPE SIGMA FACTO"/>
    <property type="match status" value="1"/>
</dbReference>
<evidence type="ECO:0000259" key="6">
    <source>
        <dbReference type="Pfam" id="PF08281"/>
    </source>
</evidence>
<gene>
    <name evidence="7" type="ORF">D3H65_19665</name>
</gene>
<dbReference type="OrthoDB" id="1056775at2"/>
<evidence type="ECO:0000259" key="5">
    <source>
        <dbReference type="Pfam" id="PF04542"/>
    </source>
</evidence>
<dbReference type="PANTHER" id="PTHR43133:SF46">
    <property type="entry name" value="RNA POLYMERASE SIGMA-70 FACTOR ECF SUBFAMILY"/>
    <property type="match status" value="1"/>
</dbReference>
<protein>
    <submittedName>
        <fullName evidence="7">Sigma-70 family RNA polymerase sigma factor</fullName>
    </submittedName>
</protein>
<dbReference type="CDD" id="cd06171">
    <property type="entry name" value="Sigma70_r4"/>
    <property type="match status" value="1"/>
</dbReference>
<accession>A0A3B7MWK9</accession>
<evidence type="ECO:0000256" key="4">
    <source>
        <dbReference type="ARBA" id="ARBA00023163"/>
    </source>
</evidence>
<dbReference type="InterPro" id="IPR036388">
    <property type="entry name" value="WH-like_DNA-bd_sf"/>
</dbReference>
<proteinExistence type="inferred from homology"/>
<dbReference type="InterPro" id="IPR007627">
    <property type="entry name" value="RNA_pol_sigma70_r2"/>
</dbReference>
<feature type="domain" description="RNA polymerase sigma factor 70 region 4 type 2" evidence="6">
    <location>
        <begin position="122"/>
        <end position="171"/>
    </location>
</feature>
<dbReference type="InterPro" id="IPR013249">
    <property type="entry name" value="RNA_pol_sigma70_r4_t2"/>
</dbReference>
<dbReference type="EMBL" id="CP032157">
    <property type="protein sequence ID" value="AXY76065.1"/>
    <property type="molecule type" value="Genomic_DNA"/>
</dbReference>
<keyword evidence="3" id="KW-0731">Sigma factor</keyword>
<dbReference type="NCBIfam" id="TIGR02937">
    <property type="entry name" value="sigma70-ECF"/>
    <property type="match status" value="1"/>
</dbReference>
<dbReference type="KEGG" id="pseg:D3H65_19665"/>
<keyword evidence="8" id="KW-1185">Reference proteome</keyword>
<dbReference type="Pfam" id="PF04542">
    <property type="entry name" value="Sigma70_r2"/>
    <property type="match status" value="1"/>
</dbReference>
<evidence type="ECO:0000256" key="2">
    <source>
        <dbReference type="ARBA" id="ARBA00023015"/>
    </source>
</evidence>
<dbReference type="SUPFAM" id="SSF88659">
    <property type="entry name" value="Sigma3 and sigma4 domains of RNA polymerase sigma factors"/>
    <property type="match status" value="1"/>
</dbReference>
<dbReference type="InterPro" id="IPR014284">
    <property type="entry name" value="RNA_pol_sigma-70_dom"/>
</dbReference>
<sequence length="185" mass="21040">MEPLRNAPPLFEVLTQKAANGDNRAFQQLYDLIAGRMYSLCLRYAGNSNDANDCFQEGFVKLYRHLSGFRGEGSFEGWARRIFVGTCIDFIKKKKAVFTVISDDMDIAADGLNGYDKLTNDDLMKTISAMPDGYRTVINLYLVEGYNHKEIGELLNISEEGSRSQLFRARVYLQKQFKEAHGEQI</sequence>
<keyword evidence="4" id="KW-0804">Transcription</keyword>
<dbReference type="SUPFAM" id="SSF88946">
    <property type="entry name" value="Sigma2 domain of RNA polymerase sigma factors"/>
    <property type="match status" value="1"/>
</dbReference>
<feature type="domain" description="RNA polymerase sigma-70 region 2" evidence="5">
    <location>
        <begin position="30"/>
        <end position="95"/>
    </location>
</feature>
<dbReference type="Gene3D" id="1.10.1740.10">
    <property type="match status" value="1"/>
</dbReference>
<dbReference type="AlphaFoldDB" id="A0A3B7MWK9"/>
<dbReference type="GO" id="GO:0016987">
    <property type="term" value="F:sigma factor activity"/>
    <property type="evidence" value="ECO:0007669"/>
    <property type="project" value="UniProtKB-KW"/>
</dbReference>
<dbReference type="InterPro" id="IPR013324">
    <property type="entry name" value="RNA_pol_sigma_r3/r4-like"/>
</dbReference>
<comment type="similarity">
    <text evidence="1">Belongs to the sigma-70 factor family. ECF subfamily.</text>
</comment>
<dbReference type="GO" id="GO:0006352">
    <property type="term" value="P:DNA-templated transcription initiation"/>
    <property type="evidence" value="ECO:0007669"/>
    <property type="project" value="InterPro"/>
</dbReference>
<dbReference type="RefSeq" id="WP_119051944.1">
    <property type="nucleotide sequence ID" value="NZ_CP032157.1"/>
</dbReference>
<dbReference type="InterPro" id="IPR039425">
    <property type="entry name" value="RNA_pol_sigma-70-like"/>
</dbReference>
<dbReference type="InterPro" id="IPR013325">
    <property type="entry name" value="RNA_pol_sigma_r2"/>
</dbReference>
<evidence type="ECO:0000256" key="3">
    <source>
        <dbReference type="ARBA" id="ARBA00023082"/>
    </source>
</evidence>
<dbReference type="Proteomes" id="UP000263900">
    <property type="component" value="Chromosome"/>
</dbReference>
<dbReference type="Pfam" id="PF08281">
    <property type="entry name" value="Sigma70_r4_2"/>
    <property type="match status" value="1"/>
</dbReference>
<evidence type="ECO:0000313" key="8">
    <source>
        <dbReference type="Proteomes" id="UP000263900"/>
    </source>
</evidence>
<dbReference type="GO" id="GO:0003677">
    <property type="term" value="F:DNA binding"/>
    <property type="evidence" value="ECO:0007669"/>
    <property type="project" value="InterPro"/>
</dbReference>